<dbReference type="PATRIC" id="fig|1158610.3.peg.648"/>
<organism evidence="4 5">
    <name type="scientific">Enterococcus phoeniculicola ATCC BAA-412</name>
    <dbReference type="NCBI Taxonomy" id="1158610"/>
    <lineage>
        <taxon>Bacteria</taxon>
        <taxon>Bacillati</taxon>
        <taxon>Bacillota</taxon>
        <taxon>Bacilli</taxon>
        <taxon>Lactobacillales</taxon>
        <taxon>Enterococcaceae</taxon>
        <taxon>Enterococcus</taxon>
    </lineage>
</organism>
<proteinExistence type="predicted"/>
<sequence length="235" mass="27845">MIKIAVCDDDLATTVTMERLLRMYNSELFDIHVFTSSKKLKKSFDNDEYDLLLLDIQMPDFSGIELAKFLRETNQQTLIIFLTSFEKYMPEVFSIRTFDYLLKPITKEKLFPVLNRLINYTEADEGRFIFTFNKNLHSLKFREIIYFEKNKKWVYIHTRNKIHKAIMSNAELLNKLNNNFLQCHNSYILNTKYVCKLSSKLITLSDGESVIELPIGRKFSDNIRKELLLKLKEVL</sequence>
<dbReference type="InterPro" id="IPR011006">
    <property type="entry name" value="CheY-like_superfamily"/>
</dbReference>
<dbReference type="SUPFAM" id="SSF52172">
    <property type="entry name" value="CheY-like"/>
    <property type="match status" value="1"/>
</dbReference>
<reference evidence="4 5" key="1">
    <citation type="submission" date="2013-02" db="EMBL/GenBank/DDBJ databases">
        <title>The Genome Sequence of Enterococcus phoeniculicola BAA-412.</title>
        <authorList>
            <consortium name="The Broad Institute Genome Sequencing Platform"/>
            <consortium name="The Broad Institute Genome Sequencing Center for Infectious Disease"/>
            <person name="Earl A.M."/>
            <person name="Gilmore M.S."/>
            <person name="Lebreton F."/>
            <person name="Walker B."/>
            <person name="Young S.K."/>
            <person name="Zeng Q."/>
            <person name="Gargeya S."/>
            <person name="Fitzgerald M."/>
            <person name="Haas B."/>
            <person name="Abouelleil A."/>
            <person name="Alvarado L."/>
            <person name="Arachchi H.M."/>
            <person name="Berlin A.M."/>
            <person name="Chapman S.B."/>
            <person name="Dewar J."/>
            <person name="Goldberg J."/>
            <person name="Griggs A."/>
            <person name="Gujja S."/>
            <person name="Hansen M."/>
            <person name="Howarth C."/>
            <person name="Imamovic A."/>
            <person name="Larimer J."/>
            <person name="McCowan C."/>
            <person name="Murphy C."/>
            <person name="Neiman D."/>
            <person name="Pearson M."/>
            <person name="Priest M."/>
            <person name="Roberts A."/>
            <person name="Saif S."/>
            <person name="Shea T."/>
            <person name="Sisk P."/>
            <person name="Sykes S."/>
            <person name="Wortman J."/>
            <person name="Nusbaum C."/>
            <person name="Birren B."/>
        </authorList>
    </citation>
    <scope>NUCLEOTIDE SEQUENCE [LARGE SCALE GENOMIC DNA]</scope>
    <source>
        <strain evidence="4 5">ATCC BAA-412</strain>
    </source>
</reference>
<dbReference type="GO" id="GO:0000156">
    <property type="term" value="F:phosphorelay response regulator activity"/>
    <property type="evidence" value="ECO:0007669"/>
    <property type="project" value="InterPro"/>
</dbReference>
<dbReference type="eggNOG" id="COG3279">
    <property type="taxonomic scope" value="Bacteria"/>
</dbReference>
<dbReference type="SMART" id="SM00850">
    <property type="entry name" value="LytTR"/>
    <property type="match status" value="1"/>
</dbReference>
<dbReference type="Proteomes" id="UP000013785">
    <property type="component" value="Unassembled WGS sequence"/>
</dbReference>
<evidence type="ECO:0000259" key="2">
    <source>
        <dbReference type="PROSITE" id="PS50110"/>
    </source>
</evidence>
<name>R3U157_9ENTE</name>
<comment type="caution">
    <text evidence="4">The sequence shown here is derived from an EMBL/GenBank/DDBJ whole genome shotgun (WGS) entry which is preliminary data.</text>
</comment>
<dbReference type="PANTHER" id="PTHR37299">
    <property type="entry name" value="TRANSCRIPTIONAL REGULATOR-RELATED"/>
    <property type="match status" value="1"/>
</dbReference>
<dbReference type="InterPro" id="IPR046947">
    <property type="entry name" value="LytR-like"/>
</dbReference>
<dbReference type="RefSeq" id="WP_010767347.1">
    <property type="nucleotide sequence ID" value="NZ_ASWE01000004.1"/>
</dbReference>
<evidence type="ECO:0000259" key="3">
    <source>
        <dbReference type="PROSITE" id="PS50930"/>
    </source>
</evidence>
<keyword evidence="5" id="KW-1185">Reference proteome</keyword>
<dbReference type="Pfam" id="PF00072">
    <property type="entry name" value="Response_reg"/>
    <property type="match status" value="1"/>
</dbReference>
<accession>R3U157</accession>
<feature type="domain" description="Response regulatory" evidence="2">
    <location>
        <begin position="3"/>
        <end position="118"/>
    </location>
</feature>
<feature type="modified residue" description="4-aspartylphosphate" evidence="1">
    <location>
        <position position="55"/>
    </location>
</feature>
<dbReference type="PROSITE" id="PS50930">
    <property type="entry name" value="HTH_LYTTR"/>
    <property type="match status" value="1"/>
</dbReference>
<dbReference type="Pfam" id="PF04397">
    <property type="entry name" value="LytTR"/>
    <property type="match status" value="1"/>
</dbReference>
<evidence type="ECO:0000313" key="4">
    <source>
        <dbReference type="EMBL" id="EOL47143.1"/>
    </source>
</evidence>
<dbReference type="InterPro" id="IPR007492">
    <property type="entry name" value="LytTR_DNA-bd_dom"/>
</dbReference>
<dbReference type="GO" id="GO:0003677">
    <property type="term" value="F:DNA binding"/>
    <property type="evidence" value="ECO:0007669"/>
    <property type="project" value="InterPro"/>
</dbReference>
<dbReference type="EMBL" id="AJAT01000009">
    <property type="protein sequence ID" value="EOL47143.1"/>
    <property type="molecule type" value="Genomic_DNA"/>
</dbReference>
<evidence type="ECO:0000313" key="5">
    <source>
        <dbReference type="Proteomes" id="UP000013785"/>
    </source>
</evidence>
<dbReference type="HOGENOM" id="CLU_000445_14_2_9"/>
<dbReference type="InterPro" id="IPR001789">
    <property type="entry name" value="Sig_transdc_resp-reg_receiver"/>
</dbReference>
<evidence type="ECO:0008006" key="6">
    <source>
        <dbReference type="Google" id="ProtNLM"/>
    </source>
</evidence>
<dbReference type="Gene3D" id="3.40.50.2300">
    <property type="match status" value="1"/>
</dbReference>
<dbReference type="SMART" id="SM00448">
    <property type="entry name" value="REC"/>
    <property type="match status" value="1"/>
</dbReference>
<dbReference type="Gene3D" id="2.40.50.1020">
    <property type="entry name" value="LytTr DNA-binding domain"/>
    <property type="match status" value="1"/>
</dbReference>
<keyword evidence="1" id="KW-0597">Phosphoprotein</keyword>
<dbReference type="AlphaFoldDB" id="R3U157"/>
<feature type="domain" description="HTH LytTR-type" evidence="3">
    <location>
        <begin position="128"/>
        <end position="229"/>
    </location>
</feature>
<dbReference type="PANTHER" id="PTHR37299:SF1">
    <property type="entry name" value="STAGE 0 SPORULATION PROTEIN A HOMOLOG"/>
    <property type="match status" value="1"/>
</dbReference>
<dbReference type="PROSITE" id="PS50110">
    <property type="entry name" value="RESPONSE_REGULATORY"/>
    <property type="match status" value="1"/>
</dbReference>
<gene>
    <name evidence="4" type="ORF">UC3_00674</name>
</gene>
<protein>
    <recommendedName>
        <fullName evidence="6">Response regulatory domain-containing protein</fullName>
    </recommendedName>
</protein>
<dbReference type="STRING" id="154621.RV11_GL002665"/>
<evidence type="ECO:0000256" key="1">
    <source>
        <dbReference type="PROSITE-ProRule" id="PRU00169"/>
    </source>
</evidence>
<dbReference type="OrthoDB" id="3190595at2"/>